<evidence type="ECO:0000256" key="1">
    <source>
        <dbReference type="SAM" id="MobiDB-lite"/>
    </source>
</evidence>
<feature type="region of interest" description="Disordered" evidence="1">
    <location>
        <begin position="1"/>
        <end position="112"/>
    </location>
</feature>
<reference evidence="2" key="1">
    <citation type="submission" date="2023-02" db="EMBL/GenBank/DDBJ databases">
        <authorList>
            <person name="Palmer J.M."/>
        </authorList>
    </citation>
    <scope>NUCLEOTIDE SEQUENCE</scope>
    <source>
        <strain evidence="2">FW57</strain>
    </source>
</reference>
<feature type="compositionally biased region" description="Basic and acidic residues" evidence="1">
    <location>
        <begin position="103"/>
        <end position="112"/>
    </location>
</feature>
<feature type="compositionally biased region" description="Low complexity" evidence="1">
    <location>
        <begin position="19"/>
        <end position="34"/>
    </location>
</feature>
<feature type="compositionally biased region" description="Basic and acidic residues" evidence="1">
    <location>
        <begin position="74"/>
        <end position="88"/>
    </location>
</feature>
<protein>
    <submittedName>
        <fullName evidence="2">Uncharacterized protein</fullName>
    </submittedName>
</protein>
<dbReference type="AlphaFoldDB" id="A0AAD4F5R7"/>
<keyword evidence="3" id="KW-1185">Reference proteome</keyword>
<dbReference type="Proteomes" id="UP001197093">
    <property type="component" value="Unassembled WGS sequence"/>
</dbReference>
<evidence type="ECO:0000313" key="3">
    <source>
        <dbReference type="Proteomes" id="UP001197093"/>
    </source>
</evidence>
<dbReference type="EMBL" id="JAHCVI010000001">
    <property type="protein sequence ID" value="KAG7293526.1"/>
    <property type="molecule type" value="Genomic_DNA"/>
</dbReference>
<sequence length="427" mass="48013">MNNDEFEPIGLAAREASPKLSQKSPAAAQSAALAVPERLRKSAAVVQSVAPEVLEPRRSPLILDDEDEPMPDWGIDRQNRGAEARDNDPYELEDERANGNGNGREDHERRGANREWYSGVRDSLTADEFSAMIPQVTDASWSAAKKERLAGEWSTHPVKRAAEERCFVMTADCPETVLWWNTARYMGCLPPNIISRDHNMVFEYEPLTYVKLEREVPALNTLDQARRALWSKTFCTALGDVLSHPSWEGEPRLLRAAIQYAVICATDDRRLWDPDCVSDSVFFNMFVQETRKNRTGRKLSDIHVEVLSLVKQRQDTEMRPWWSRLFHALEAEARDNCQDTRDAGLSVLPPDTKPYIVRTSDLHRLASAIQTADRLHNPGIDWIVPRLSRQRKAFRTHALAMMVANASADGGSVAATSDGSGSSDVDF</sequence>
<proteinExistence type="predicted"/>
<comment type="caution">
    <text evidence="2">The sequence shown here is derived from an EMBL/GenBank/DDBJ whole genome shotgun (WGS) entry which is preliminary data.</text>
</comment>
<accession>A0AAD4F5R7</accession>
<organism evidence="2 3">
    <name type="scientific">Staphylotrichum longicolle</name>
    <dbReference type="NCBI Taxonomy" id="669026"/>
    <lineage>
        <taxon>Eukaryota</taxon>
        <taxon>Fungi</taxon>
        <taxon>Dikarya</taxon>
        <taxon>Ascomycota</taxon>
        <taxon>Pezizomycotina</taxon>
        <taxon>Sordariomycetes</taxon>
        <taxon>Sordariomycetidae</taxon>
        <taxon>Sordariales</taxon>
        <taxon>Chaetomiaceae</taxon>
        <taxon>Staphylotrichum</taxon>
    </lineage>
</organism>
<evidence type="ECO:0000313" key="2">
    <source>
        <dbReference type="EMBL" id="KAG7293526.1"/>
    </source>
</evidence>
<name>A0AAD4F5R7_9PEZI</name>
<gene>
    <name evidence="2" type="ORF">NEMBOFW57_003578</name>
</gene>